<dbReference type="PRINTS" id="PR00793">
    <property type="entry name" value="PROAMNOPTASE"/>
</dbReference>
<name>A0A344U1N6_9ACTN</name>
<sequence>MTVLDTGRVRLHVQRLAPPDGRPARATVVLVHGLLTDSLASYYFTIAPALAAAGLDVVMYDQRGHGRSERPARGYGLDDAAGDLDAVLSGLGVRGPVHLVGNSYGGTVAFAYALRRPERVAGLVVVESEPATAAWAAKLAGLLERVRHEMTADEDAALAWIAAHHGGHTARLARAAGRLVRDTSIAVDIPASPVLDDDAIRALRCPVLALYGAESDLAGQAPRLRALLPHCTAELVPGLRHSVLVEAPARVRDAVLDWVGRTTAPAAAERQPAAAGPRVHAR</sequence>
<dbReference type="PANTHER" id="PTHR43194">
    <property type="entry name" value="HYDROLASE ALPHA/BETA FOLD FAMILY"/>
    <property type="match status" value="1"/>
</dbReference>
<dbReference type="Proteomes" id="UP000252004">
    <property type="component" value="Chromosome"/>
</dbReference>
<evidence type="ECO:0000313" key="4">
    <source>
        <dbReference type="EMBL" id="AXE24807.1"/>
    </source>
</evidence>
<dbReference type="Pfam" id="PF00561">
    <property type="entry name" value="Abhydrolase_1"/>
    <property type="match status" value="1"/>
</dbReference>
<comment type="similarity">
    <text evidence="1">Belongs to the peptidase S33 family.</text>
</comment>
<accession>A0A344U1N6</accession>
<reference evidence="4 5" key="1">
    <citation type="submission" date="2018-01" db="EMBL/GenBank/DDBJ databases">
        <title>Draft genome Sequence of streptomyces globosus LZH-48.</title>
        <authorList>
            <person name="Ran K."/>
            <person name="Li Z."/>
            <person name="Wei S."/>
            <person name="Dong R."/>
        </authorList>
    </citation>
    <scope>NUCLEOTIDE SEQUENCE [LARGE SCALE GENOMIC DNA]</scope>
    <source>
        <strain evidence="4 5">LZH-48</strain>
    </source>
</reference>
<dbReference type="PANTHER" id="PTHR43194:SF2">
    <property type="entry name" value="PEROXISOMAL MEMBRANE PROTEIN LPX1"/>
    <property type="match status" value="1"/>
</dbReference>
<dbReference type="KEGG" id="sgz:C0216_16335"/>
<dbReference type="InterPro" id="IPR002410">
    <property type="entry name" value="Peptidase_S33"/>
</dbReference>
<dbReference type="AlphaFoldDB" id="A0A344U1N6"/>
<organism evidence="4 5">
    <name type="scientific">Streptomyces globosus</name>
    <dbReference type="NCBI Taxonomy" id="68209"/>
    <lineage>
        <taxon>Bacteria</taxon>
        <taxon>Bacillati</taxon>
        <taxon>Actinomycetota</taxon>
        <taxon>Actinomycetes</taxon>
        <taxon>Kitasatosporales</taxon>
        <taxon>Streptomycetaceae</taxon>
        <taxon>Streptomyces</taxon>
    </lineage>
</organism>
<protein>
    <submittedName>
        <fullName evidence="4">Alpha/beta hydrolase</fullName>
    </submittedName>
</protein>
<dbReference type="PRINTS" id="PR00111">
    <property type="entry name" value="ABHYDROLASE"/>
</dbReference>
<dbReference type="SUPFAM" id="SSF53474">
    <property type="entry name" value="alpha/beta-Hydrolases"/>
    <property type="match status" value="1"/>
</dbReference>
<evidence type="ECO:0000259" key="3">
    <source>
        <dbReference type="Pfam" id="PF00561"/>
    </source>
</evidence>
<gene>
    <name evidence="4" type="ORF">C0216_16335</name>
</gene>
<dbReference type="InterPro" id="IPR000073">
    <property type="entry name" value="AB_hydrolase_1"/>
</dbReference>
<dbReference type="RefSeq" id="WP_114055996.1">
    <property type="nucleotide sequence ID" value="NZ_CP030862.1"/>
</dbReference>
<feature type="domain" description="AB hydrolase-1" evidence="3">
    <location>
        <begin position="27"/>
        <end position="143"/>
    </location>
</feature>
<dbReference type="InterPro" id="IPR029058">
    <property type="entry name" value="AB_hydrolase_fold"/>
</dbReference>
<dbReference type="GO" id="GO:0006508">
    <property type="term" value="P:proteolysis"/>
    <property type="evidence" value="ECO:0007669"/>
    <property type="project" value="InterPro"/>
</dbReference>
<evidence type="ECO:0000256" key="1">
    <source>
        <dbReference type="ARBA" id="ARBA00010088"/>
    </source>
</evidence>
<dbReference type="EMBL" id="CP030862">
    <property type="protein sequence ID" value="AXE24807.1"/>
    <property type="molecule type" value="Genomic_DNA"/>
</dbReference>
<evidence type="ECO:0000313" key="5">
    <source>
        <dbReference type="Proteomes" id="UP000252004"/>
    </source>
</evidence>
<dbReference type="OrthoDB" id="2645723at2"/>
<keyword evidence="5" id="KW-1185">Reference proteome</keyword>
<dbReference type="InterPro" id="IPR050228">
    <property type="entry name" value="Carboxylesterase_BioH"/>
</dbReference>
<keyword evidence="2 4" id="KW-0378">Hydrolase</keyword>
<dbReference type="GO" id="GO:0004177">
    <property type="term" value="F:aminopeptidase activity"/>
    <property type="evidence" value="ECO:0007669"/>
    <property type="project" value="UniProtKB-EC"/>
</dbReference>
<proteinExistence type="inferred from homology"/>
<dbReference type="Gene3D" id="3.40.50.1820">
    <property type="entry name" value="alpha/beta hydrolase"/>
    <property type="match status" value="1"/>
</dbReference>
<evidence type="ECO:0000256" key="2">
    <source>
        <dbReference type="ARBA" id="ARBA00022801"/>
    </source>
</evidence>